<evidence type="ECO:0000313" key="1">
    <source>
        <dbReference type="EMBL" id="ERG90735.1"/>
    </source>
</evidence>
<gene>
    <name evidence="1" type="ORF">J07HQW1_00762</name>
</gene>
<dbReference type="Proteomes" id="UP000030649">
    <property type="component" value="Unassembled WGS sequence"/>
</dbReference>
<sequence length="109" mass="12436">MSSDSFLSECEFQIQEIAGQAVSPDRGISGGNRTRLSVAKRTLDQNYFEIDEYIDGNLETNTIFICHNEDREEEGFEELRVLHNYLASIYSFNGTIRVLFSQHSPGRIP</sequence>
<accession>U1N2K3</accession>
<evidence type="ECO:0000313" key="2">
    <source>
        <dbReference type="Proteomes" id="UP000030649"/>
    </source>
</evidence>
<dbReference type="STRING" id="1238424.J07HQW1_00762"/>
<reference evidence="1 2" key="1">
    <citation type="journal article" date="2013" name="PLoS ONE">
        <title>Assembly-driven community genomics of a hypersaline microbial ecosystem.</title>
        <authorList>
            <person name="Podell S."/>
            <person name="Ugalde J.A."/>
            <person name="Narasingarao P."/>
            <person name="Banfield J.F."/>
            <person name="Heidelberg K.B."/>
            <person name="Allen E.E."/>
        </authorList>
    </citation>
    <scope>NUCLEOTIDE SEQUENCE [LARGE SCALE GENOMIC DNA]</scope>
    <source>
        <strain evidence="2">J07HQW1</strain>
    </source>
</reference>
<proteinExistence type="predicted"/>
<name>U1N2K3_9EURY</name>
<dbReference type="AlphaFoldDB" id="U1N2K3"/>
<dbReference type="HOGENOM" id="CLU_2177833_0_0_2"/>
<protein>
    <submittedName>
        <fullName evidence="1">Uncharacterized protein</fullName>
    </submittedName>
</protein>
<organism evidence="1 2">
    <name type="scientific">Haloquadratum walsbyi J07HQW1</name>
    <dbReference type="NCBI Taxonomy" id="1238424"/>
    <lineage>
        <taxon>Archaea</taxon>
        <taxon>Methanobacteriati</taxon>
        <taxon>Methanobacteriota</taxon>
        <taxon>Stenosarchaea group</taxon>
        <taxon>Halobacteria</taxon>
        <taxon>Halobacteriales</taxon>
        <taxon>Haloferacaceae</taxon>
        <taxon>Haloquadratum</taxon>
    </lineage>
</organism>
<dbReference type="EMBL" id="KE356560">
    <property type="protein sequence ID" value="ERG90735.1"/>
    <property type="molecule type" value="Genomic_DNA"/>
</dbReference>